<dbReference type="RefSeq" id="WP_159664171.1">
    <property type="nucleotide sequence ID" value="NZ_JACMHY010000006.1"/>
</dbReference>
<dbReference type="SMART" id="SM00530">
    <property type="entry name" value="HTH_XRE"/>
    <property type="match status" value="1"/>
</dbReference>
<reference evidence="2 3" key="1">
    <citation type="submission" date="2020-08" db="EMBL/GenBank/DDBJ databases">
        <title>Whole-Genome Sequence of French Clinical Streptomyces mexicanus Strain Q0842.</title>
        <authorList>
            <person name="Boxberger M."/>
            <person name="La Scola B."/>
        </authorList>
    </citation>
    <scope>NUCLEOTIDE SEQUENCE [LARGE SCALE GENOMIC DNA]</scope>
    <source>
        <strain evidence="2 3">Marseille-Q0842</strain>
    </source>
</reference>
<gene>
    <name evidence="2" type="ORF">H1R13_16450</name>
</gene>
<dbReference type="AlphaFoldDB" id="A0A7X1I1F9"/>
<accession>A0A7X1I1F9</accession>
<proteinExistence type="predicted"/>
<dbReference type="OrthoDB" id="5177725at2"/>
<organism evidence="2 3">
    <name type="scientific">Streptomyces mexicanus</name>
    <dbReference type="NCBI Taxonomy" id="178566"/>
    <lineage>
        <taxon>Bacteria</taxon>
        <taxon>Bacillati</taxon>
        <taxon>Actinomycetota</taxon>
        <taxon>Actinomycetes</taxon>
        <taxon>Kitasatosporales</taxon>
        <taxon>Streptomycetaceae</taxon>
        <taxon>Streptomyces</taxon>
    </lineage>
</organism>
<evidence type="ECO:0000313" key="2">
    <source>
        <dbReference type="EMBL" id="MBC2866510.1"/>
    </source>
</evidence>
<dbReference type="Pfam" id="PF19054">
    <property type="entry name" value="DUF5753"/>
    <property type="match status" value="1"/>
</dbReference>
<dbReference type="CDD" id="cd00093">
    <property type="entry name" value="HTH_XRE"/>
    <property type="match status" value="1"/>
</dbReference>
<evidence type="ECO:0000313" key="3">
    <source>
        <dbReference type="Proteomes" id="UP000517694"/>
    </source>
</evidence>
<dbReference type="EMBL" id="JACMHY010000006">
    <property type="protein sequence ID" value="MBC2866510.1"/>
    <property type="molecule type" value="Genomic_DNA"/>
</dbReference>
<dbReference type="Proteomes" id="UP000517694">
    <property type="component" value="Unassembled WGS sequence"/>
</dbReference>
<keyword evidence="3" id="KW-1185">Reference proteome</keyword>
<dbReference type="PROSITE" id="PS50943">
    <property type="entry name" value="HTH_CROC1"/>
    <property type="match status" value="1"/>
</dbReference>
<sequence length="285" mass="31879">MPRDIDPSLNRRRLRIELRKARENAGMTQRDAAKALEWSLSKLIRIEAGTVSLGVTDLRALLQLYEVADPQLVAELEDAARGSKGQSWWAQYSDVVSPQYALYLGYEGSADVIRMYNPVILPGLVQTADYATALLSAMTPETRLRQQVDLRLTRQERFFDGDDGPEIDIVLDEASVRREIGGASVMRRQLDHIQELAQHPRVTLRLLPFSAGAHYSVTTPFILLGFKDDDDLLYLEGPGGGLSSRDDLDLMASYQECFEEISAIAYEGDRMSELLATVRESLDNG</sequence>
<dbReference type="Pfam" id="PF13560">
    <property type="entry name" value="HTH_31"/>
    <property type="match status" value="1"/>
</dbReference>
<feature type="domain" description="HTH cro/C1-type" evidence="1">
    <location>
        <begin position="18"/>
        <end position="72"/>
    </location>
</feature>
<protein>
    <submittedName>
        <fullName evidence="2">Helix-turn-helix domain-containing protein</fullName>
    </submittedName>
</protein>
<comment type="caution">
    <text evidence="2">The sequence shown here is derived from an EMBL/GenBank/DDBJ whole genome shotgun (WGS) entry which is preliminary data.</text>
</comment>
<dbReference type="GO" id="GO:0003677">
    <property type="term" value="F:DNA binding"/>
    <property type="evidence" value="ECO:0007669"/>
    <property type="project" value="InterPro"/>
</dbReference>
<dbReference type="InterPro" id="IPR010982">
    <property type="entry name" value="Lambda_DNA-bd_dom_sf"/>
</dbReference>
<evidence type="ECO:0000259" key="1">
    <source>
        <dbReference type="PROSITE" id="PS50943"/>
    </source>
</evidence>
<dbReference type="SUPFAM" id="SSF47413">
    <property type="entry name" value="lambda repressor-like DNA-binding domains"/>
    <property type="match status" value="1"/>
</dbReference>
<dbReference type="Gene3D" id="1.10.260.40">
    <property type="entry name" value="lambda repressor-like DNA-binding domains"/>
    <property type="match status" value="1"/>
</dbReference>
<name>A0A7X1I1F9_9ACTN</name>
<dbReference type="InterPro" id="IPR043917">
    <property type="entry name" value="DUF5753"/>
</dbReference>
<dbReference type="InterPro" id="IPR001387">
    <property type="entry name" value="Cro/C1-type_HTH"/>
</dbReference>